<evidence type="ECO:0000256" key="6">
    <source>
        <dbReference type="ARBA" id="ARBA00023136"/>
    </source>
</evidence>
<feature type="non-terminal residue" evidence="12">
    <location>
        <position position="1"/>
    </location>
</feature>
<dbReference type="GO" id="GO:0005886">
    <property type="term" value="C:plasma membrane"/>
    <property type="evidence" value="ECO:0007669"/>
    <property type="project" value="UniProtKB-SubCell"/>
</dbReference>
<dbReference type="InterPro" id="IPR001320">
    <property type="entry name" value="Iontro_rcpt_C"/>
</dbReference>
<feature type="domain" description="Ionotropic receptor 75a N-terminal" evidence="11">
    <location>
        <begin position="32"/>
        <end position="156"/>
    </location>
</feature>
<keyword evidence="3" id="KW-1003">Cell membrane</keyword>
<dbReference type="Gene3D" id="3.40.190.10">
    <property type="entry name" value="Periplasmic binding protein-like II"/>
    <property type="match status" value="1"/>
</dbReference>
<dbReference type="Pfam" id="PF24576">
    <property type="entry name" value="IR75A_N"/>
    <property type="match status" value="1"/>
</dbReference>
<evidence type="ECO:0008006" key="14">
    <source>
        <dbReference type="Google" id="ProtNLM"/>
    </source>
</evidence>
<dbReference type="InterPro" id="IPR052192">
    <property type="entry name" value="Insect_Ionotropic_Sensory_Rcpt"/>
</dbReference>
<keyword evidence="8" id="KW-0325">Glycoprotein</keyword>
<evidence type="ECO:0000256" key="5">
    <source>
        <dbReference type="ARBA" id="ARBA00022989"/>
    </source>
</evidence>
<dbReference type="GO" id="GO:0015276">
    <property type="term" value="F:ligand-gated monoatomic ion channel activity"/>
    <property type="evidence" value="ECO:0007669"/>
    <property type="project" value="InterPro"/>
</dbReference>
<proteinExistence type="inferred from homology"/>
<evidence type="ECO:0000256" key="4">
    <source>
        <dbReference type="ARBA" id="ARBA00022692"/>
    </source>
</evidence>
<dbReference type="EMBL" id="FZQP02001759">
    <property type="protein sequence ID" value="VVC93738.1"/>
    <property type="molecule type" value="Genomic_DNA"/>
</dbReference>
<evidence type="ECO:0000256" key="7">
    <source>
        <dbReference type="ARBA" id="ARBA00023170"/>
    </source>
</evidence>
<comment type="similarity">
    <text evidence="2">Belongs to the glutamate-gated ion channel (TC 1.A.10.1) family.</text>
</comment>
<protein>
    <recommendedName>
        <fullName evidence="14">Ionotropic glutamate receptor C-terminal domain-containing protein</fullName>
    </recommendedName>
</protein>
<dbReference type="SUPFAM" id="SSF53850">
    <property type="entry name" value="Periplasmic binding protein-like II"/>
    <property type="match status" value="1"/>
</dbReference>
<evidence type="ECO:0000313" key="12">
    <source>
        <dbReference type="EMBL" id="VVC93738.1"/>
    </source>
</evidence>
<keyword evidence="6 9" id="KW-0472">Membrane</keyword>
<evidence type="ECO:0000256" key="8">
    <source>
        <dbReference type="ARBA" id="ARBA00023180"/>
    </source>
</evidence>
<feature type="domain" description="Ionotropic glutamate receptor C-terminal" evidence="10">
    <location>
        <begin position="276"/>
        <end position="397"/>
    </location>
</feature>
<evidence type="ECO:0000313" key="13">
    <source>
        <dbReference type="Proteomes" id="UP000324832"/>
    </source>
</evidence>
<keyword evidence="5 9" id="KW-1133">Transmembrane helix</keyword>
<dbReference type="InterPro" id="IPR057074">
    <property type="entry name" value="IR75A_N"/>
</dbReference>
<keyword evidence="13" id="KW-1185">Reference proteome</keyword>
<evidence type="ECO:0000259" key="10">
    <source>
        <dbReference type="Pfam" id="PF00060"/>
    </source>
</evidence>
<dbReference type="AlphaFoldDB" id="A0A5E4Q9E6"/>
<accession>A0A5E4Q9E6</accession>
<evidence type="ECO:0000256" key="9">
    <source>
        <dbReference type="SAM" id="Phobius"/>
    </source>
</evidence>
<gene>
    <name evidence="12" type="ORF">LSINAPIS_LOCUS5865</name>
</gene>
<comment type="subcellular location">
    <subcellularLocation>
        <location evidence="1">Cell membrane</location>
        <topology evidence="1">Multi-pass membrane protein</topology>
    </subcellularLocation>
</comment>
<feature type="transmembrane region" description="Helical" evidence="9">
    <location>
        <begin position="276"/>
        <end position="298"/>
    </location>
</feature>
<keyword evidence="4 9" id="KW-0812">Transmembrane</keyword>
<dbReference type="Proteomes" id="UP000324832">
    <property type="component" value="Unassembled WGS sequence"/>
</dbReference>
<evidence type="ECO:0000256" key="1">
    <source>
        <dbReference type="ARBA" id="ARBA00004651"/>
    </source>
</evidence>
<organism evidence="12 13">
    <name type="scientific">Leptidea sinapis</name>
    <dbReference type="NCBI Taxonomy" id="189913"/>
    <lineage>
        <taxon>Eukaryota</taxon>
        <taxon>Metazoa</taxon>
        <taxon>Ecdysozoa</taxon>
        <taxon>Arthropoda</taxon>
        <taxon>Hexapoda</taxon>
        <taxon>Insecta</taxon>
        <taxon>Pterygota</taxon>
        <taxon>Neoptera</taxon>
        <taxon>Endopterygota</taxon>
        <taxon>Lepidoptera</taxon>
        <taxon>Glossata</taxon>
        <taxon>Ditrysia</taxon>
        <taxon>Papilionoidea</taxon>
        <taxon>Pieridae</taxon>
        <taxon>Dismorphiinae</taxon>
        <taxon>Leptidea</taxon>
    </lineage>
</organism>
<evidence type="ECO:0000259" key="11">
    <source>
        <dbReference type="Pfam" id="PF24576"/>
    </source>
</evidence>
<name>A0A5E4Q9E6_9NEOP</name>
<keyword evidence="7" id="KW-0675">Receptor</keyword>
<evidence type="ECO:0000256" key="2">
    <source>
        <dbReference type="ARBA" id="ARBA00008685"/>
    </source>
</evidence>
<dbReference type="Gene3D" id="1.10.287.70">
    <property type="match status" value="1"/>
</dbReference>
<reference evidence="12 13" key="1">
    <citation type="submission" date="2017-07" db="EMBL/GenBank/DDBJ databases">
        <authorList>
            <person name="Talla V."/>
            <person name="Backstrom N."/>
        </authorList>
    </citation>
    <scope>NUCLEOTIDE SEQUENCE [LARGE SCALE GENOMIC DNA]</scope>
</reference>
<sequence length="499" mass="56305">ESTSRLIRLAGSSGLRVSLYADTSSPPELPPYRNFREGVVLDSACPHFSSILEQASLNRSFNHRYSWLILYSSHARNSSAWERQLPAAVLPDADLVLAFSDALVDVYREQEGRALIATHLGRPETSRDLRRLWCSLPTPARRRSDLHNIYLKATTVITWPQYFKGWDDLTDRQIDTFPKLTYPLLMLLAEDLNFRYNMKQVDVYGVNKQGRFDGLAGELQRGEVEVGVASMFMRTDRLLVLHYCSETVELKGAFIFHQPSQSAVSNVFVLPFSRGVWLAAGSSCCGAALLLAVLASVVRRLDLPDHRVARLHLAESFTFAIGTICQQGSEVTPQLMSARVLMLFTLLSCVFAFTAYSAKIVSTLQSPSSAMQTIDDLAQSPMQLGVQDTTYKKVYFAESKEPATRRLFQRKIQPQGERAYLSVVEGIERVRTQLFAYQVEQSSGYDVISRTYTESEKCGLKEIQAFKLPMVAVPIRRHSGYRDLFAVRLRWQREVGLMG</sequence>
<feature type="non-terminal residue" evidence="12">
    <location>
        <position position="499"/>
    </location>
</feature>
<dbReference type="Pfam" id="PF00060">
    <property type="entry name" value="Lig_chan"/>
    <property type="match status" value="1"/>
</dbReference>
<dbReference type="PANTHER" id="PTHR42643:SF33">
    <property type="entry name" value="GLUTAMATE RECEPTOR 2-LIKE PROTEIN"/>
    <property type="match status" value="1"/>
</dbReference>
<dbReference type="GO" id="GO:0050906">
    <property type="term" value="P:detection of stimulus involved in sensory perception"/>
    <property type="evidence" value="ECO:0007669"/>
    <property type="project" value="UniProtKB-ARBA"/>
</dbReference>
<evidence type="ECO:0000256" key="3">
    <source>
        <dbReference type="ARBA" id="ARBA00022475"/>
    </source>
</evidence>
<dbReference type="PANTHER" id="PTHR42643">
    <property type="entry name" value="IONOTROPIC RECEPTOR 20A-RELATED"/>
    <property type="match status" value="1"/>
</dbReference>
<feature type="transmembrane region" description="Helical" evidence="9">
    <location>
        <begin position="340"/>
        <end position="358"/>
    </location>
</feature>